<dbReference type="PANTHER" id="PTHR36220:SF1">
    <property type="entry name" value="GAMMA TUBULIN COMPLEX COMPONENT C-TERMINAL DOMAIN-CONTAINING PROTEIN"/>
    <property type="match status" value="1"/>
</dbReference>
<accession>A0A518BNB2</accession>
<organism evidence="3 4">
    <name type="scientific">Engelhardtia mirabilis</name>
    <dbReference type="NCBI Taxonomy" id="2528011"/>
    <lineage>
        <taxon>Bacteria</taxon>
        <taxon>Pseudomonadati</taxon>
        <taxon>Planctomycetota</taxon>
        <taxon>Planctomycetia</taxon>
        <taxon>Planctomycetia incertae sedis</taxon>
        <taxon>Engelhardtia</taxon>
    </lineage>
</organism>
<dbReference type="AlphaFoldDB" id="A0A518BNB2"/>
<dbReference type="InterPro" id="IPR028994">
    <property type="entry name" value="Integrin_alpha_N"/>
</dbReference>
<dbReference type="EMBL" id="CP036287">
    <property type="protein sequence ID" value="QDU68472.1"/>
    <property type="molecule type" value="Genomic_DNA"/>
</dbReference>
<dbReference type="PANTHER" id="PTHR36220">
    <property type="entry name" value="UNNAMED PRODUCT"/>
    <property type="match status" value="1"/>
</dbReference>
<dbReference type="SUPFAM" id="SSF101898">
    <property type="entry name" value="NHL repeat"/>
    <property type="match status" value="1"/>
</dbReference>
<dbReference type="RefSeq" id="WP_145067516.1">
    <property type="nucleotide sequence ID" value="NZ_CP036287.1"/>
</dbReference>
<dbReference type="KEGG" id="pbap:Pla133_35690"/>
<dbReference type="Proteomes" id="UP000316921">
    <property type="component" value="Chromosome"/>
</dbReference>
<evidence type="ECO:0008006" key="5">
    <source>
        <dbReference type="Google" id="ProtNLM"/>
    </source>
</evidence>
<gene>
    <name evidence="3" type="ORF">Pla133_35690</name>
</gene>
<dbReference type="Gene3D" id="2.130.10.130">
    <property type="entry name" value="Integrin alpha, N-terminal"/>
    <property type="match status" value="1"/>
</dbReference>
<sequence precursor="true">MLPPSLRSAALAVALAVCPGGVAFAQCGETLAADSPGLIDDHFGESMDVHGKRLVVAAPRDGDAGHWAGAAWVFERVMGQWQLEQKLVPTDLPPGAVFSHAQVALEDEWLFAASVWEPTPDLNGDRGVVRVYRRDQSGWQPFQKLWQPGTGASSGFAARIEADQDQLVVSARGQQKLYLYGFDGSQWVLRQGLTDPEPAAQGDWLGVDVAMDDKCLATSSVREVDGDGVVGNSPARLVVYIFERGFQTSNTDDYGFLGRIDFAASQALQPGALTIRHDKLAVQGIVSPESQEAELHLFDMSLGAEPFQRLKPPDGVDVEFGRSLAFAGDDLLLVGGRGSSVLGPIGRAVTFRQTPLGWQAESEFRPLATDGSTKFATKVRAKGDDDLFVASRIYQGPSITGEVHVYDALQSPSLQVDVSDVSLSAGGVQTLSLRCCDDLAGCTYLVLGALSLPPADAGIALDGSHLPLVIDIWFLTTLAQANAGIFSSTVGLLDAKGEAQAQIQVPAGSDPSLAGIELFHAALVLEAPGSGRVLSTTVPTRLGLAP</sequence>
<keyword evidence="4" id="KW-1185">Reference proteome</keyword>
<keyword evidence="1 2" id="KW-0732">Signal</keyword>
<dbReference type="Pfam" id="PF14312">
    <property type="entry name" value="FG-GAP_2"/>
    <property type="match status" value="1"/>
</dbReference>
<protein>
    <recommendedName>
        <fullName evidence="5">Kelch motif protein</fullName>
    </recommendedName>
</protein>
<reference evidence="3 4" key="1">
    <citation type="submission" date="2019-02" db="EMBL/GenBank/DDBJ databases">
        <title>Deep-cultivation of Planctomycetes and their phenomic and genomic characterization uncovers novel biology.</title>
        <authorList>
            <person name="Wiegand S."/>
            <person name="Jogler M."/>
            <person name="Boedeker C."/>
            <person name="Pinto D."/>
            <person name="Vollmers J."/>
            <person name="Rivas-Marin E."/>
            <person name="Kohn T."/>
            <person name="Peeters S.H."/>
            <person name="Heuer A."/>
            <person name="Rast P."/>
            <person name="Oberbeckmann S."/>
            <person name="Bunk B."/>
            <person name="Jeske O."/>
            <person name="Meyerdierks A."/>
            <person name="Storesund J.E."/>
            <person name="Kallscheuer N."/>
            <person name="Luecker S."/>
            <person name="Lage O.M."/>
            <person name="Pohl T."/>
            <person name="Merkel B.J."/>
            <person name="Hornburger P."/>
            <person name="Mueller R.-W."/>
            <person name="Bruemmer F."/>
            <person name="Labrenz M."/>
            <person name="Spormann A.M."/>
            <person name="Op den Camp H."/>
            <person name="Overmann J."/>
            <person name="Amann R."/>
            <person name="Jetten M.S.M."/>
            <person name="Mascher T."/>
            <person name="Medema M.H."/>
            <person name="Devos D.P."/>
            <person name="Kaster A.-K."/>
            <person name="Ovreas L."/>
            <person name="Rohde M."/>
            <person name="Galperin M.Y."/>
            <person name="Jogler C."/>
        </authorList>
    </citation>
    <scope>NUCLEOTIDE SEQUENCE [LARGE SCALE GENOMIC DNA]</scope>
    <source>
        <strain evidence="3 4">Pla133</strain>
    </source>
</reference>
<feature type="signal peptide" evidence="2">
    <location>
        <begin position="1"/>
        <end position="25"/>
    </location>
</feature>
<name>A0A518BNB2_9BACT</name>
<evidence type="ECO:0000313" key="4">
    <source>
        <dbReference type="Proteomes" id="UP000316921"/>
    </source>
</evidence>
<evidence type="ECO:0000256" key="2">
    <source>
        <dbReference type="SAM" id="SignalP"/>
    </source>
</evidence>
<feature type="chain" id="PRO_5022093399" description="Kelch motif protein" evidence="2">
    <location>
        <begin position="26"/>
        <end position="546"/>
    </location>
</feature>
<evidence type="ECO:0000256" key="1">
    <source>
        <dbReference type="ARBA" id="ARBA00022729"/>
    </source>
</evidence>
<dbReference type="InterPro" id="IPR013517">
    <property type="entry name" value="FG-GAP"/>
</dbReference>
<proteinExistence type="predicted"/>
<evidence type="ECO:0000313" key="3">
    <source>
        <dbReference type="EMBL" id="QDU68472.1"/>
    </source>
</evidence>